<keyword evidence="1" id="KW-0732">Signal</keyword>
<dbReference type="EMBL" id="HBEY01014591">
    <property type="protein sequence ID" value="CAD8603724.1"/>
    <property type="molecule type" value="Transcribed_RNA"/>
</dbReference>
<gene>
    <name evidence="2" type="ORF">CPEL01642_LOCUS7059</name>
</gene>
<evidence type="ECO:0000313" key="2">
    <source>
        <dbReference type="EMBL" id="CAD8603724.1"/>
    </source>
</evidence>
<sequence length="185" mass="18910">MGGNFMAPALTLLVLTIAHSVAGAAYAPVGRTGDYEPEGLPESKANEEAQSHMLAGGIGWISGFGCCVGPFLGVGVGVAFPFGVVYGAGIGIGVMVGAGTGTGLVWGSGRGKVNGFAITGSPNLPAPPTASELRAQVSSTRERLQRTAKSCENLLSRRPRVGRALRQISGRFSASPRSVCEHPDE</sequence>
<accession>A0A7S0L6M9</accession>
<name>A0A7S0L6M9_9EUKA</name>
<feature type="chain" id="PRO_5031119841" evidence="1">
    <location>
        <begin position="24"/>
        <end position="185"/>
    </location>
</feature>
<reference evidence="2" key="1">
    <citation type="submission" date="2021-01" db="EMBL/GenBank/DDBJ databases">
        <authorList>
            <person name="Corre E."/>
            <person name="Pelletier E."/>
            <person name="Niang G."/>
            <person name="Scheremetjew M."/>
            <person name="Finn R."/>
            <person name="Kale V."/>
            <person name="Holt S."/>
            <person name="Cochrane G."/>
            <person name="Meng A."/>
            <person name="Brown T."/>
            <person name="Cohen L."/>
        </authorList>
    </citation>
    <scope>NUCLEOTIDE SEQUENCE</scope>
    <source>
        <strain evidence="2">PLY182g</strain>
    </source>
</reference>
<protein>
    <submittedName>
        <fullName evidence="2">Uncharacterized protein</fullName>
    </submittedName>
</protein>
<proteinExistence type="predicted"/>
<dbReference type="AlphaFoldDB" id="A0A7S0L6M9"/>
<organism evidence="2">
    <name type="scientific">Coccolithus braarudii</name>
    <dbReference type="NCBI Taxonomy" id="221442"/>
    <lineage>
        <taxon>Eukaryota</taxon>
        <taxon>Haptista</taxon>
        <taxon>Haptophyta</taxon>
        <taxon>Prymnesiophyceae</taxon>
        <taxon>Coccolithales</taxon>
        <taxon>Coccolithaceae</taxon>
        <taxon>Coccolithus</taxon>
    </lineage>
</organism>
<evidence type="ECO:0000256" key="1">
    <source>
        <dbReference type="SAM" id="SignalP"/>
    </source>
</evidence>
<feature type="signal peptide" evidence="1">
    <location>
        <begin position="1"/>
        <end position="23"/>
    </location>
</feature>